<dbReference type="GO" id="GO:0003700">
    <property type="term" value="F:DNA-binding transcription factor activity"/>
    <property type="evidence" value="ECO:0007669"/>
    <property type="project" value="InterPro"/>
</dbReference>
<dbReference type="Pfam" id="PF12833">
    <property type="entry name" value="HTH_18"/>
    <property type="match status" value="1"/>
</dbReference>
<gene>
    <name evidence="5" type="ordered locus">Halhy_1601</name>
</gene>
<organism evidence="5 6">
    <name type="scientific">Haliscomenobacter hydrossis (strain ATCC 27775 / DSM 1100 / LMG 10767 / O)</name>
    <dbReference type="NCBI Taxonomy" id="760192"/>
    <lineage>
        <taxon>Bacteria</taxon>
        <taxon>Pseudomonadati</taxon>
        <taxon>Bacteroidota</taxon>
        <taxon>Saprospiria</taxon>
        <taxon>Saprospirales</taxon>
        <taxon>Haliscomenobacteraceae</taxon>
        <taxon>Haliscomenobacter</taxon>
    </lineage>
</organism>
<accession>F4L0L0</accession>
<dbReference type="InterPro" id="IPR003313">
    <property type="entry name" value="AraC-bd"/>
</dbReference>
<feature type="domain" description="HTH araC/xylS-type" evidence="4">
    <location>
        <begin position="183"/>
        <end position="281"/>
    </location>
</feature>
<reference key="2">
    <citation type="submission" date="2011-04" db="EMBL/GenBank/DDBJ databases">
        <title>Complete sequence of chromosome of Haliscomenobacter hydrossis DSM 1100.</title>
        <authorList>
            <consortium name="US DOE Joint Genome Institute (JGI-PGF)"/>
            <person name="Lucas S."/>
            <person name="Han J."/>
            <person name="Lapidus A."/>
            <person name="Bruce D."/>
            <person name="Goodwin L."/>
            <person name="Pitluck S."/>
            <person name="Peters L."/>
            <person name="Kyrpides N."/>
            <person name="Mavromatis K."/>
            <person name="Ivanova N."/>
            <person name="Ovchinnikova G."/>
            <person name="Pagani I."/>
            <person name="Daligault H."/>
            <person name="Detter J.C."/>
            <person name="Han C."/>
            <person name="Land M."/>
            <person name="Hauser L."/>
            <person name="Markowitz V."/>
            <person name="Cheng J.-F."/>
            <person name="Hugenholtz P."/>
            <person name="Woyke T."/>
            <person name="Wu D."/>
            <person name="Verbarg S."/>
            <person name="Frueling A."/>
            <person name="Brambilla E."/>
            <person name="Klenk H.-P."/>
            <person name="Eisen J.A."/>
        </authorList>
    </citation>
    <scope>NUCLEOTIDE SEQUENCE</scope>
    <source>
        <strain>DSM 1100</strain>
    </source>
</reference>
<dbReference type="EMBL" id="CP002691">
    <property type="protein sequence ID" value="AEE49492.1"/>
    <property type="molecule type" value="Genomic_DNA"/>
</dbReference>
<dbReference type="Gene3D" id="1.10.10.60">
    <property type="entry name" value="Homeodomain-like"/>
    <property type="match status" value="2"/>
</dbReference>
<dbReference type="PANTHER" id="PTHR43280:SF27">
    <property type="entry name" value="TRANSCRIPTIONAL REGULATOR MTLR"/>
    <property type="match status" value="1"/>
</dbReference>
<dbReference type="PROSITE" id="PS00041">
    <property type="entry name" value="HTH_ARAC_FAMILY_1"/>
    <property type="match status" value="1"/>
</dbReference>
<dbReference type="GO" id="GO:0043565">
    <property type="term" value="F:sequence-specific DNA binding"/>
    <property type="evidence" value="ECO:0007669"/>
    <property type="project" value="InterPro"/>
</dbReference>
<sequence>MKPLLEKIDPVFGSSFAIREFTDLDPVHKPFWHFHPEYEIVYISKGKGKRHIGNHISYYEDGDLIFLGPNLPHLGFTEGHFKDQVEIVVQMKEDFLGKDFLKAPELREVHHLFERSRKGIIFHGQTREWAGAQLRAMAHMEPFDRLMELIKVLRVLGQTDEYRSLNADGFAFEVQAQHLERIQEVYEYVEANFQQEVTLDEVSRRVNMTVPAFCRYFKRLTGKTFTHFVNEVRVAQACQLLSDEHLSIAAVSYDSGFNNLSHFNKQFRLVVGTSPRAFRQNLRKIVE</sequence>
<dbReference type="Gene3D" id="2.60.120.10">
    <property type="entry name" value="Jelly Rolls"/>
    <property type="match status" value="1"/>
</dbReference>
<dbReference type="SUPFAM" id="SSF46689">
    <property type="entry name" value="Homeodomain-like"/>
    <property type="match status" value="2"/>
</dbReference>
<keyword evidence="6" id="KW-1185">Reference proteome</keyword>
<keyword evidence="1" id="KW-0805">Transcription regulation</keyword>
<dbReference type="InterPro" id="IPR018062">
    <property type="entry name" value="HTH_AraC-typ_CS"/>
</dbReference>
<dbReference type="Pfam" id="PF02311">
    <property type="entry name" value="AraC_binding"/>
    <property type="match status" value="1"/>
</dbReference>
<evidence type="ECO:0000313" key="5">
    <source>
        <dbReference type="EMBL" id="AEE49492.1"/>
    </source>
</evidence>
<dbReference type="InterPro" id="IPR009057">
    <property type="entry name" value="Homeodomain-like_sf"/>
</dbReference>
<dbReference type="InterPro" id="IPR018060">
    <property type="entry name" value="HTH_AraC"/>
</dbReference>
<dbReference type="SMART" id="SM00342">
    <property type="entry name" value="HTH_ARAC"/>
    <property type="match status" value="1"/>
</dbReference>
<evidence type="ECO:0000313" key="6">
    <source>
        <dbReference type="Proteomes" id="UP000008461"/>
    </source>
</evidence>
<keyword evidence="3" id="KW-0804">Transcription</keyword>
<reference evidence="5 6" key="1">
    <citation type="journal article" date="2011" name="Stand. Genomic Sci.">
        <title>Complete genome sequence of Haliscomenobacter hydrossis type strain (O).</title>
        <authorList>
            <consortium name="US DOE Joint Genome Institute (JGI-PGF)"/>
            <person name="Daligault H."/>
            <person name="Lapidus A."/>
            <person name="Zeytun A."/>
            <person name="Nolan M."/>
            <person name="Lucas S."/>
            <person name="Del Rio T.G."/>
            <person name="Tice H."/>
            <person name="Cheng J.F."/>
            <person name="Tapia R."/>
            <person name="Han C."/>
            <person name="Goodwin L."/>
            <person name="Pitluck S."/>
            <person name="Liolios K."/>
            <person name="Pagani I."/>
            <person name="Ivanova N."/>
            <person name="Huntemann M."/>
            <person name="Mavromatis K."/>
            <person name="Mikhailova N."/>
            <person name="Pati A."/>
            <person name="Chen A."/>
            <person name="Palaniappan K."/>
            <person name="Land M."/>
            <person name="Hauser L."/>
            <person name="Brambilla E.M."/>
            <person name="Rohde M."/>
            <person name="Verbarg S."/>
            <person name="Goker M."/>
            <person name="Bristow J."/>
            <person name="Eisen J.A."/>
            <person name="Markowitz V."/>
            <person name="Hugenholtz P."/>
            <person name="Kyrpides N.C."/>
            <person name="Klenk H.P."/>
            <person name="Woyke T."/>
        </authorList>
    </citation>
    <scope>NUCLEOTIDE SEQUENCE [LARGE SCALE GENOMIC DNA]</scope>
    <source>
        <strain evidence="6">ATCC 27775 / DSM 1100 / LMG 10767 / O</strain>
    </source>
</reference>
<dbReference type="InterPro" id="IPR014710">
    <property type="entry name" value="RmlC-like_jellyroll"/>
</dbReference>
<dbReference type="HOGENOM" id="CLU_000445_88_3_10"/>
<dbReference type="InterPro" id="IPR011051">
    <property type="entry name" value="RmlC_Cupin_sf"/>
</dbReference>
<dbReference type="Proteomes" id="UP000008461">
    <property type="component" value="Chromosome"/>
</dbReference>
<dbReference type="RefSeq" id="WP_013764046.1">
    <property type="nucleotide sequence ID" value="NC_015510.1"/>
</dbReference>
<name>F4L0L0_HALH1</name>
<evidence type="ECO:0000256" key="1">
    <source>
        <dbReference type="ARBA" id="ARBA00023015"/>
    </source>
</evidence>
<dbReference type="STRING" id="760192.Halhy_1601"/>
<dbReference type="eggNOG" id="COG1917">
    <property type="taxonomic scope" value="Bacteria"/>
</dbReference>
<evidence type="ECO:0000256" key="2">
    <source>
        <dbReference type="ARBA" id="ARBA00023125"/>
    </source>
</evidence>
<proteinExistence type="predicted"/>
<dbReference type="AlphaFoldDB" id="F4L0L0"/>
<dbReference type="KEGG" id="hhy:Halhy_1601"/>
<dbReference type="PANTHER" id="PTHR43280">
    <property type="entry name" value="ARAC-FAMILY TRANSCRIPTIONAL REGULATOR"/>
    <property type="match status" value="1"/>
</dbReference>
<dbReference type="SUPFAM" id="SSF51182">
    <property type="entry name" value="RmlC-like cupins"/>
    <property type="match status" value="1"/>
</dbReference>
<protein>
    <submittedName>
        <fullName evidence="5">Transcriptional regulator, AraC family</fullName>
    </submittedName>
</protein>
<dbReference type="PROSITE" id="PS01124">
    <property type="entry name" value="HTH_ARAC_FAMILY_2"/>
    <property type="match status" value="1"/>
</dbReference>
<dbReference type="OrthoDB" id="1410704at2"/>
<dbReference type="eggNOG" id="COG4977">
    <property type="taxonomic scope" value="Bacteria"/>
</dbReference>
<evidence type="ECO:0000256" key="3">
    <source>
        <dbReference type="ARBA" id="ARBA00023163"/>
    </source>
</evidence>
<keyword evidence="2" id="KW-0238">DNA-binding</keyword>
<evidence type="ECO:0000259" key="4">
    <source>
        <dbReference type="PROSITE" id="PS01124"/>
    </source>
</evidence>